<proteinExistence type="inferred from homology"/>
<dbReference type="InterPro" id="IPR000312">
    <property type="entry name" value="Glycosyl_Trfase_fam3"/>
</dbReference>
<reference evidence="8" key="1">
    <citation type="submission" date="2021-05" db="EMBL/GenBank/DDBJ databases">
        <title>Energy efficiency and biological interactions define the core microbiome of deep oligotrophic groundwater.</title>
        <authorList>
            <person name="Mehrshad M."/>
            <person name="Lopez-Fernandez M."/>
            <person name="Bell E."/>
            <person name="Bernier-Latmani R."/>
            <person name="Bertilsson S."/>
            <person name="Dopson M."/>
        </authorList>
    </citation>
    <scope>NUCLEOTIDE SEQUENCE</scope>
    <source>
        <strain evidence="8">Modern_marine.mb.64</strain>
    </source>
</reference>
<dbReference type="GO" id="GO:0006213">
    <property type="term" value="P:pyrimidine nucleoside metabolic process"/>
    <property type="evidence" value="ECO:0007669"/>
    <property type="project" value="InterPro"/>
</dbReference>
<accession>A0A948RZJ9</accession>
<dbReference type="Gene3D" id="1.20.970.10">
    <property type="entry name" value="Transferase, Pyrimidine Nucleoside Phosphorylase, Chain C"/>
    <property type="match status" value="1"/>
</dbReference>
<evidence type="ECO:0000313" key="8">
    <source>
        <dbReference type="EMBL" id="MBU2692522.1"/>
    </source>
</evidence>
<dbReference type="Gene3D" id="3.40.1030.10">
    <property type="entry name" value="Nucleoside phosphorylase/phosphoribosyltransferase catalytic domain"/>
    <property type="match status" value="1"/>
</dbReference>
<dbReference type="Proteomes" id="UP000777784">
    <property type="component" value="Unassembled WGS sequence"/>
</dbReference>
<evidence type="ECO:0000256" key="6">
    <source>
        <dbReference type="ARBA" id="ARBA00022833"/>
    </source>
</evidence>
<dbReference type="InterPro" id="IPR017459">
    <property type="entry name" value="Glycosyl_Trfase_fam3_N_dom"/>
</dbReference>
<dbReference type="PROSITE" id="PS51747">
    <property type="entry name" value="CYT_DCMP_DEAMINASES_2"/>
    <property type="match status" value="1"/>
</dbReference>
<dbReference type="AlphaFoldDB" id="A0A948RZJ9"/>
<dbReference type="Gene3D" id="3.90.1170.30">
    <property type="entry name" value="Pyrimidine nucleoside phosphorylase-like, C-terminal domain"/>
    <property type="match status" value="1"/>
</dbReference>
<dbReference type="InterPro" id="IPR016192">
    <property type="entry name" value="APOBEC/CMP_deaminase_Zn-bd"/>
</dbReference>
<dbReference type="NCBIfam" id="NF004064">
    <property type="entry name" value="PRK05578.1"/>
    <property type="match status" value="1"/>
</dbReference>
<dbReference type="SUPFAM" id="SSF54680">
    <property type="entry name" value="Pyrimidine nucleoside phosphorylase C-terminal domain"/>
    <property type="match status" value="1"/>
</dbReference>
<comment type="similarity">
    <text evidence="1">Belongs to the thymidine/pyrimidine-nucleoside phosphorylase family.</text>
</comment>
<dbReference type="Pfam" id="PF00591">
    <property type="entry name" value="Glycos_transf_3"/>
    <property type="match status" value="1"/>
</dbReference>
<evidence type="ECO:0000256" key="5">
    <source>
        <dbReference type="ARBA" id="ARBA00022723"/>
    </source>
</evidence>
<keyword evidence="5" id="KW-0479">Metal-binding</keyword>
<evidence type="ECO:0000313" key="9">
    <source>
        <dbReference type="Proteomes" id="UP000777784"/>
    </source>
</evidence>
<dbReference type="Pfam" id="PF00383">
    <property type="entry name" value="dCMP_cyt_deam_1"/>
    <property type="match status" value="1"/>
</dbReference>
<dbReference type="SUPFAM" id="SSF52418">
    <property type="entry name" value="Nucleoside phosphorylase/phosphoribosyltransferase catalytic domain"/>
    <property type="match status" value="1"/>
</dbReference>
<dbReference type="InterPro" id="IPR035902">
    <property type="entry name" value="Nuc_phospho_transferase"/>
</dbReference>
<dbReference type="PANTHER" id="PTHR10515:SF0">
    <property type="entry name" value="THYMIDINE PHOSPHORYLASE"/>
    <property type="match status" value="1"/>
</dbReference>
<feature type="domain" description="CMP/dCMP-type deaminase" evidence="7">
    <location>
        <begin position="3"/>
        <end position="130"/>
    </location>
</feature>
<evidence type="ECO:0000256" key="1">
    <source>
        <dbReference type="ARBA" id="ARBA00006915"/>
    </source>
</evidence>
<dbReference type="SMART" id="SM00941">
    <property type="entry name" value="PYNP_C"/>
    <property type="match status" value="1"/>
</dbReference>
<dbReference type="Pfam" id="PF07831">
    <property type="entry name" value="PYNP_C"/>
    <property type="match status" value="1"/>
</dbReference>
<dbReference type="InterPro" id="IPR036320">
    <property type="entry name" value="Glycosyl_Trfase_fam3_N_dom_sf"/>
</dbReference>
<dbReference type="EC" id="2.4.2.4" evidence="8"/>
<dbReference type="SUPFAM" id="SSF53927">
    <property type="entry name" value="Cytidine deaminase-like"/>
    <property type="match status" value="1"/>
</dbReference>
<dbReference type="GO" id="GO:0009032">
    <property type="term" value="F:thymidine phosphorylase activity"/>
    <property type="evidence" value="ECO:0007669"/>
    <property type="project" value="UniProtKB-EC"/>
</dbReference>
<protein>
    <submittedName>
        <fullName evidence="8">Thymidine phosphorylase</fullName>
        <ecNumber evidence="8">2.4.2.4</ecNumber>
    </submittedName>
</protein>
<dbReference type="GO" id="GO:0004645">
    <property type="term" value="F:1,4-alpha-oligoglucan phosphorylase activity"/>
    <property type="evidence" value="ECO:0007669"/>
    <property type="project" value="InterPro"/>
</dbReference>
<dbReference type="InterPro" id="IPR000053">
    <property type="entry name" value="Thymidine/pyrmidine_PPase"/>
</dbReference>
<dbReference type="InterPro" id="IPR013102">
    <property type="entry name" value="PYNP_C"/>
</dbReference>
<dbReference type="NCBIfam" id="TIGR02644">
    <property type="entry name" value="Y_phosphoryl"/>
    <property type="match status" value="1"/>
</dbReference>
<gene>
    <name evidence="8" type="ORF">KJ970_16520</name>
</gene>
<dbReference type="InterPro" id="IPR018090">
    <property type="entry name" value="Pyrmidine_PPas_bac/euk"/>
</dbReference>
<dbReference type="GO" id="GO:0006206">
    <property type="term" value="P:pyrimidine nucleobase metabolic process"/>
    <property type="evidence" value="ECO:0007669"/>
    <property type="project" value="InterPro"/>
</dbReference>
<evidence type="ECO:0000256" key="3">
    <source>
        <dbReference type="ARBA" id="ARBA00022676"/>
    </source>
</evidence>
<keyword evidence="4 8" id="KW-0808">Transferase</keyword>
<dbReference type="GO" id="GO:0008270">
    <property type="term" value="F:zinc ion binding"/>
    <property type="evidence" value="ECO:0007669"/>
    <property type="project" value="InterPro"/>
</dbReference>
<dbReference type="EMBL" id="JAHJDP010000095">
    <property type="protein sequence ID" value="MBU2692522.1"/>
    <property type="molecule type" value="Genomic_DNA"/>
</dbReference>
<dbReference type="Pfam" id="PF02885">
    <property type="entry name" value="Glycos_trans_3N"/>
    <property type="match status" value="1"/>
</dbReference>
<keyword evidence="6" id="KW-0862">Zinc</keyword>
<dbReference type="PROSITE" id="PS00903">
    <property type="entry name" value="CYT_DCMP_DEAMINASES_1"/>
    <property type="match status" value="1"/>
</dbReference>
<comment type="caution">
    <text evidence="8">The sequence shown here is derived from an EMBL/GenBank/DDBJ whole genome shotgun (WGS) entry which is preliminary data.</text>
</comment>
<dbReference type="InterPro" id="IPR016193">
    <property type="entry name" value="Cytidine_deaminase-like"/>
</dbReference>
<name>A0A948RZJ9_UNCEI</name>
<dbReference type="GO" id="GO:0005829">
    <property type="term" value="C:cytosol"/>
    <property type="evidence" value="ECO:0007669"/>
    <property type="project" value="TreeGrafter"/>
</dbReference>
<dbReference type="SUPFAM" id="SSF47648">
    <property type="entry name" value="Nucleoside phosphorylase/phosphoribosyltransferase N-terminal domain"/>
    <property type="match status" value="1"/>
</dbReference>
<dbReference type="Gene3D" id="3.40.140.10">
    <property type="entry name" value="Cytidine Deaminase, domain 2"/>
    <property type="match status" value="1"/>
</dbReference>
<dbReference type="InterPro" id="IPR036566">
    <property type="entry name" value="PYNP-like_C_sf"/>
</dbReference>
<dbReference type="CDD" id="cd01283">
    <property type="entry name" value="cytidine_deaminase"/>
    <property type="match status" value="1"/>
</dbReference>
<organism evidence="8 9">
    <name type="scientific">Eiseniibacteriota bacterium</name>
    <dbReference type="NCBI Taxonomy" id="2212470"/>
    <lineage>
        <taxon>Bacteria</taxon>
        <taxon>Candidatus Eiseniibacteriota</taxon>
    </lineage>
</organism>
<evidence type="ECO:0000256" key="4">
    <source>
        <dbReference type="ARBA" id="ARBA00022679"/>
    </source>
</evidence>
<dbReference type="NCBIfam" id="NF004490">
    <property type="entry name" value="PRK05820.1"/>
    <property type="match status" value="1"/>
</dbReference>
<dbReference type="FunFam" id="3.40.1030.10:FF:000003">
    <property type="entry name" value="Pyrimidine-nucleoside phosphorylase"/>
    <property type="match status" value="1"/>
</dbReference>
<keyword evidence="3 8" id="KW-0328">Glycosyltransferase</keyword>
<dbReference type="InterPro" id="IPR002125">
    <property type="entry name" value="CMP_dCMP_dom"/>
</dbReference>
<comment type="subunit">
    <text evidence="2">Homodimer.</text>
</comment>
<dbReference type="GO" id="GO:0016787">
    <property type="term" value="F:hydrolase activity"/>
    <property type="evidence" value="ECO:0007669"/>
    <property type="project" value="InterPro"/>
</dbReference>
<evidence type="ECO:0000259" key="7">
    <source>
        <dbReference type="PROSITE" id="PS51747"/>
    </source>
</evidence>
<evidence type="ECO:0000256" key="2">
    <source>
        <dbReference type="ARBA" id="ARBA00011738"/>
    </source>
</evidence>
<dbReference type="PANTHER" id="PTHR10515">
    <property type="entry name" value="THYMIDINE PHOSPHORYLASE"/>
    <property type="match status" value="1"/>
</dbReference>
<sequence length="595" mass="64464">MESNPKEHYTALRQLLDHAYAPYSGFHVAARLVTADGIITEGCNVENASFGLGLCAERVAVFRAMSRGLRNFTHLYLASSGNSPVSPCGACREVLRQVTNDLDITMFGSHPNEVECVRLSELLPDPAAVKDSGAANDDNSFKEGARAVHHVDPRLVIEQKRDGNELTPETIGLFMADFLSDKITDYQMTAFLMAVFLKGMTSTETEALSRSMMESGHVLDWKGFAGPFVDKHSTGGIGDKISLVLAPVLAALGLKVPMISGRGLGHTGGTLDKLQAIPGYRVALSEEEMGRQLERVGLFIAGQTPSLVPADRRLYALRDVTATVASPPLIVSSILSKKAAAGLQYLVLDVKYGEGAFMTTLPKARDLAERLVKTAQKLGLKSIAVLSRMEGVLGRTVGNAIEVEESIRMLMGEEMPFDLSELVEVLGGVLLVQTGRVDDMSDARNRIRDVLKSGAALQVFEKWIRAQGCTLDSKTLLQKLPQSPETMTVLADSDGYVSAIKGREMGLFLGRVGGGRLRADDTIFPGVGVRILKSIGEPVKRGDPIFEVYYETEKKPVPEELARLVTLSSDPSERAHLIAGYVTPEGFSKTFHSKI</sequence>